<evidence type="ECO:0000256" key="1">
    <source>
        <dbReference type="ARBA" id="ARBA00004141"/>
    </source>
</evidence>
<evidence type="ECO:0000256" key="6">
    <source>
        <dbReference type="ARBA" id="ARBA00014944"/>
    </source>
</evidence>
<evidence type="ECO:0000313" key="19">
    <source>
        <dbReference type="EMBL" id="AIK95948.1"/>
    </source>
</evidence>
<dbReference type="Gene3D" id="1.20.120.1760">
    <property type="match status" value="1"/>
</dbReference>
<evidence type="ECO:0000256" key="15">
    <source>
        <dbReference type="ARBA" id="ARBA00048586"/>
    </source>
</evidence>
<protein>
    <recommendedName>
        <fullName evidence="6 16">CDP-diacylglycerol--glycerol-3-phosphate 3-phosphatidyltransferase</fullName>
        <ecNumber evidence="5 16">2.7.8.5</ecNumber>
    </recommendedName>
</protein>
<evidence type="ECO:0000256" key="14">
    <source>
        <dbReference type="ARBA" id="ARBA00023264"/>
    </source>
</evidence>
<dbReference type="GO" id="GO:0008444">
    <property type="term" value="F:CDP-diacylglycerol-glycerol-3-phosphate 3-phosphatidyltransferase activity"/>
    <property type="evidence" value="ECO:0007669"/>
    <property type="project" value="UniProtKB-UniRule"/>
</dbReference>
<dbReference type="STRING" id="91604.ID47_03140"/>
<evidence type="ECO:0000256" key="11">
    <source>
        <dbReference type="ARBA" id="ARBA00023098"/>
    </source>
</evidence>
<evidence type="ECO:0000256" key="5">
    <source>
        <dbReference type="ARBA" id="ARBA00013170"/>
    </source>
</evidence>
<dbReference type="HOGENOM" id="CLU_051314_2_1_5"/>
<dbReference type="InterPro" id="IPR004570">
    <property type="entry name" value="Phosphatidylglycerol_P_synth"/>
</dbReference>
<evidence type="ECO:0000256" key="2">
    <source>
        <dbReference type="ARBA" id="ARBA00005042"/>
    </source>
</evidence>
<keyword evidence="9 18" id="KW-0812">Transmembrane</keyword>
<evidence type="ECO:0000256" key="13">
    <source>
        <dbReference type="ARBA" id="ARBA00023209"/>
    </source>
</evidence>
<dbReference type="PANTHER" id="PTHR14269:SF62">
    <property type="entry name" value="CDP-DIACYLGLYCEROL--GLYCEROL-3-PHOSPHATE 3-PHOSPHATIDYLTRANSFERASE 1, CHLOROPLASTIC"/>
    <property type="match status" value="1"/>
</dbReference>
<evidence type="ECO:0000256" key="7">
    <source>
        <dbReference type="ARBA" id="ARBA00022516"/>
    </source>
</evidence>
<keyword evidence="10 18" id="KW-1133">Transmembrane helix</keyword>
<evidence type="ECO:0000256" key="16">
    <source>
        <dbReference type="NCBIfam" id="TIGR00560"/>
    </source>
</evidence>
<dbReference type="InterPro" id="IPR050324">
    <property type="entry name" value="CDP-alcohol_PTase-I"/>
</dbReference>
<evidence type="ECO:0000256" key="12">
    <source>
        <dbReference type="ARBA" id="ARBA00023136"/>
    </source>
</evidence>
<organism evidence="19 20">
    <name type="scientific">Candidatus Odyssella acanthamoebae</name>
    <dbReference type="NCBI Taxonomy" id="91604"/>
    <lineage>
        <taxon>Bacteria</taxon>
        <taxon>Pseudomonadati</taxon>
        <taxon>Pseudomonadota</taxon>
        <taxon>Alphaproteobacteria</taxon>
        <taxon>Holosporales</taxon>
        <taxon>Candidatus Paracaedibacteraceae</taxon>
        <taxon>Candidatus Odyssella</taxon>
    </lineage>
</organism>
<dbReference type="OrthoDB" id="9796672at2"/>
<dbReference type="PANTHER" id="PTHR14269">
    <property type="entry name" value="CDP-DIACYLGLYCEROL--GLYCEROL-3-PHOSPHATE 3-PHOSPHATIDYLTRANSFERASE-RELATED"/>
    <property type="match status" value="1"/>
</dbReference>
<comment type="catalytic activity">
    <reaction evidence="15">
        <text>a CDP-1,2-diacyl-sn-glycerol + sn-glycerol 3-phosphate = a 1,2-diacyl-sn-glycero-3-phospho-(1'-sn-glycero-3'-phosphate) + CMP + H(+)</text>
        <dbReference type="Rhea" id="RHEA:12593"/>
        <dbReference type="ChEBI" id="CHEBI:15378"/>
        <dbReference type="ChEBI" id="CHEBI:57597"/>
        <dbReference type="ChEBI" id="CHEBI:58332"/>
        <dbReference type="ChEBI" id="CHEBI:60110"/>
        <dbReference type="ChEBI" id="CHEBI:60377"/>
        <dbReference type="EC" id="2.7.8.5"/>
    </reaction>
</comment>
<dbReference type="Pfam" id="PF01066">
    <property type="entry name" value="CDP-OH_P_transf"/>
    <property type="match status" value="1"/>
</dbReference>
<evidence type="ECO:0000256" key="8">
    <source>
        <dbReference type="ARBA" id="ARBA00022679"/>
    </source>
</evidence>
<dbReference type="GO" id="GO:0046474">
    <property type="term" value="P:glycerophospholipid biosynthetic process"/>
    <property type="evidence" value="ECO:0007669"/>
    <property type="project" value="TreeGrafter"/>
</dbReference>
<dbReference type="RefSeq" id="WP_038463671.1">
    <property type="nucleotide sequence ID" value="NZ_CP008941.1"/>
</dbReference>
<evidence type="ECO:0000256" key="9">
    <source>
        <dbReference type="ARBA" id="ARBA00022692"/>
    </source>
</evidence>
<name>A0A077AWE5_9PROT</name>
<keyword evidence="14" id="KW-1208">Phospholipid metabolism</keyword>
<dbReference type="KEGG" id="paca:ID47_03140"/>
<evidence type="ECO:0000256" key="18">
    <source>
        <dbReference type="SAM" id="Phobius"/>
    </source>
</evidence>
<dbReference type="AlphaFoldDB" id="A0A077AWE5"/>
<comment type="similarity">
    <text evidence="4 17">Belongs to the CDP-alcohol phosphatidyltransferase class-I family.</text>
</comment>
<keyword evidence="20" id="KW-1185">Reference proteome</keyword>
<reference evidence="19 20" key="1">
    <citation type="submission" date="2014-07" db="EMBL/GenBank/DDBJ databases">
        <title>Comparative genomic insights into amoeba endosymbionts belonging to the families of Holosporaceae and Candidatus Midichloriaceae within Rickettsiales.</title>
        <authorList>
            <person name="Wang Z."/>
            <person name="Wu M."/>
        </authorList>
    </citation>
    <scope>NUCLEOTIDE SEQUENCE [LARGE SCALE GENOMIC DNA]</scope>
    <source>
        <strain evidence="19">PRA3</strain>
    </source>
</reference>
<dbReference type="eggNOG" id="COG0558">
    <property type="taxonomic scope" value="Bacteria"/>
</dbReference>
<dbReference type="PROSITE" id="PS00379">
    <property type="entry name" value="CDP_ALCOHOL_P_TRANSF"/>
    <property type="match status" value="1"/>
</dbReference>
<accession>A0A077AWE5</accession>
<dbReference type="InterPro" id="IPR000462">
    <property type="entry name" value="CDP-OH_P_trans"/>
</dbReference>
<sequence length="181" mass="20255">MLTIPNILTFIRILLIPVVVIAFYIDTVLWRWLAVFAFASACFTDYLDGYLARLLKQTSKLGTFLDPIADKLLVATTLLYMAGYDKISRLSLIPAAIILCREIMVSGLREHLSEINVPLPVSNLAKWKTAAQMGAITILLIGDVSKRPIAWIGELFLWIAGILTIMTAYSYLSKTIKNFDN</sequence>
<comment type="pathway">
    <text evidence="3">Lipid metabolism.</text>
</comment>
<proteinExistence type="inferred from homology"/>
<dbReference type="PIRSF" id="PIRSF000847">
    <property type="entry name" value="Phos_ph_gly_syn"/>
    <property type="match status" value="1"/>
</dbReference>
<feature type="transmembrane region" description="Helical" evidence="18">
    <location>
        <begin position="7"/>
        <end position="25"/>
    </location>
</feature>
<keyword evidence="11" id="KW-0443">Lipid metabolism</keyword>
<keyword evidence="12 18" id="KW-0472">Membrane</keyword>
<evidence type="ECO:0000256" key="10">
    <source>
        <dbReference type="ARBA" id="ARBA00022989"/>
    </source>
</evidence>
<dbReference type="GO" id="GO:0016020">
    <property type="term" value="C:membrane"/>
    <property type="evidence" value="ECO:0007669"/>
    <property type="project" value="UniProtKB-SubCell"/>
</dbReference>
<evidence type="ECO:0000256" key="4">
    <source>
        <dbReference type="ARBA" id="ARBA00010441"/>
    </source>
</evidence>
<comment type="pathway">
    <text evidence="2">Phospholipid metabolism; phosphatidylglycerol biosynthesis; phosphatidylglycerol from CDP-diacylglycerol: step 1/2.</text>
</comment>
<keyword evidence="7" id="KW-0444">Lipid biosynthesis</keyword>
<feature type="transmembrane region" description="Helical" evidence="18">
    <location>
        <begin position="155"/>
        <end position="172"/>
    </location>
</feature>
<dbReference type="InterPro" id="IPR048254">
    <property type="entry name" value="CDP_ALCOHOL_P_TRANSF_CS"/>
</dbReference>
<evidence type="ECO:0000256" key="17">
    <source>
        <dbReference type="RuleBase" id="RU003750"/>
    </source>
</evidence>
<keyword evidence="8 17" id="KW-0808">Transferase</keyword>
<comment type="subcellular location">
    <subcellularLocation>
        <location evidence="1">Membrane</location>
        <topology evidence="1">Multi-pass membrane protein</topology>
    </subcellularLocation>
</comment>
<gene>
    <name evidence="19" type="ORF">ID47_03140</name>
</gene>
<keyword evidence="13" id="KW-0594">Phospholipid biosynthesis</keyword>
<dbReference type="NCBIfam" id="TIGR00560">
    <property type="entry name" value="pgsA"/>
    <property type="match status" value="1"/>
</dbReference>
<dbReference type="EC" id="2.7.8.5" evidence="5 16"/>
<dbReference type="EMBL" id="CP008941">
    <property type="protein sequence ID" value="AIK95948.1"/>
    <property type="molecule type" value="Genomic_DNA"/>
</dbReference>
<dbReference type="InterPro" id="IPR043130">
    <property type="entry name" value="CDP-OH_PTrfase_TM_dom"/>
</dbReference>
<evidence type="ECO:0000256" key="3">
    <source>
        <dbReference type="ARBA" id="ARBA00005189"/>
    </source>
</evidence>
<dbReference type="Proteomes" id="UP000028926">
    <property type="component" value="Chromosome"/>
</dbReference>
<evidence type="ECO:0000313" key="20">
    <source>
        <dbReference type="Proteomes" id="UP000028926"/>
    </source>
</evidence>